<protein>
    <recommendedName>
        <fullName evidence="4">SGNH/GDSL hydrolase family protein</fullName>
    </recommendedName>
</protein>
<dbReference type="EMBL" id="QRVL01000008">
    <property type="protein sequence ID" value="RGS39671.1"/>
    <property type="molecule type" value="Genomic_DNA"/>
</dbReference>
<reference evidence="2 3" key="1">
    <citation type="submission" date="2018-08" db="EMBL/GenBank/DDBJ databases">
        <title>A genome reference for cultivated species of the human gut microbiota.</title>
        <authorList>
            <person name="Zou Y."/>
            <person name="Xue W."/>
            <person name="Luo G."/>
        </authorList>
    </citation>
    <scope>NUCLEOTIDE SEQUENCE [LARGE SCALE GENOMIC DNA]</scope>
    <source>
        <strain evidence="2 3">AF22-12AC</strain>
    </source>
</reference>
<evidence type="ECO:0000313" key="3">
    <source>
        <dbReference type="Proteomes" id="UP000266172"/>
    </source>
</evidence>
<dbReference type="RefSeq" id="WP_118097623.1">
    <property type="nucleotide sequence ID" value="NZ_CAUGCI010000007.1"/>
</dbReference>
<organism evidence="2 3">
    <name type="scientific">Roseburia hominis</name>
    <dbReference type="NCBI Taxonomy" id="301301"/>
    <lineage>
        <taxon>Bacteria</taxon>
        <taxon>Bacillati</taxon>
        <taxon>Bacillota</taxon>
        <taxon>Clostridia</taxon>
        <taxon>Lachnospirales</taxon>
        <taxon>Lachnospiraceae</taxon>
        <taxon>Roseburia</taxon>
    </lineage>
</organism>
<proteinExistence type="predicted"/>
<keyword evidence="1" id="KW-1133">Transmembrane helix</keyword>
<evidence type="ECO:0000313" key="2">
    <source>
        <dbReference type="EMBL" id="RGS39671.1"/>
    </source>
</evidence>
<evidence type="ECO:0008006" key="4">
    <source>
        <dbReference type="Google" id="ProtNLM"/>
    </source>
</evidence>
<dbReference type="Proteomes" id="UP000266172">
    <property type="component" value="Unassembled WGS sequence"/>
</dbReference>
<evidence type="ECO:0000256" key="1">
    <source>
        <dbReference type="SAM" id="Phobius"/>
    </source>
</evidence>
<dbReference type="AlphaFoldDB" id="A0A395V677"/>
<accession>A0A395V677</accession>
<feature type="transmembrane region" description="Helical" evidence="1">
    <location>
        <begin position="12"/>
        <end position="31"/>
    </location>
</feature>
<sequence>MKRRICNGIKIIILLIVLGGIFIWVNGILVGKSGMYRIVSFYEETEDSLDAVFIGSSHLYYSIYPFQLWEDYGIKSSVIGGDGVGIPLEYYCVKEAIREQHPDVIVVDLYKAFSDQKLENISYMHNLVNAWPLSRNKIQMISDLVPEENQIEFYMPLYLYHTRWKEITESDFDRQTCYTKGAAPQFGIYDASNFSELDKKEKQEVPRTALTYIQKIIDVCAENKVELIFTVIPYETTAEEMDQQRIFNQLEDELKSENVLYYNGFHMIDELGIDVKEDFFDSGHLNYNGGVKLSAYIGKILSEKGIGNNSEKNDTWKVQDQLWHAYIDSKQINKIEDINEYIDFIRKKKYEYVILSSDGIELFDGLQKVGIDEKTQFPEGECVLIYNDGNRDIYALNTQQISVDFNGIWIESKKGEKVAITIGKNNYDFTESTIVIVYDPVLGNIIDVVGISDQEEKIDRKM</sequence>
<keyword evidence="1" id="KW-0472">Membrane</keyword>
<comment type="caution">
    <text evidence="2">The sequence shown here is derived from an EMBL/GenBank/DDBJ whole genome shotgun (WGS) entry which is preliminary data.</text>
</comment>
<dbReference type="SUPFAM" id="SSF52266">
    <property type="entry name" value="SGNH hydrolase"/>
    <property type="match status" value="1"/>
</dbReference>
<gene>
    <name evidence="2" type="ORF">DWX93_10625</name>
</gene>
<name>A0A395V677_9FIRM</name>
<keyword evidence="1" id="KW-0812">Transmembrane</keyword>